<dbReference type="EC" id="2.1.-.-" evidence="4"/>
<name>A0ABU8FLZ2_9BACI</name>
<dbReference type="Proteomes" id="UP001372526">
    <property type="component" value="Unassembled WGS sequence"/>
</dbReference>
<evidence type="ECO:0000259" key="3">
    <source>
        <dbReference type="Pfam" id="PF13649"/>
    </source>
</evidence>
<evidence type="ECO:0000256" key="2">
    <source>
        <dbReference type="ARBA" id="ARBA00022679"/>
    </source>
</evidence>
<dbReference type="SUPFAM" id="SSF53335">
    <property type="entry name" value="S-adenosyl-L-methionine-dependent methyltransferases"/>
    <property type="match status" value="1"/>
</dbReference>
<organism evidence="4 5">
    <name type="scientific">Bacillus bruguierae</name>
    <dbReference type="NCBI Taxonomy" id="3127667"/>
    <lineage>
        <taxon>Bacteria</taxon>
        <taxon>Bacillati</taxon>
        <taxon>Bacillota</taxon>
        <taxon>Bacilli</taxon>
        <taxon>Bacillales</taxon>
        <taxon>Bacillaceae</taxon>
        <taxon>Bacillus</taxon>
    </lineage>
</organism>
<dbReference type="EMBL" id="JBAWSX010000017">
    <property type="protein sequence ID" value="MEI4803712.1"/>
    <property type="molecule type" value="Genomic_DNA"/>
</dbReference>
<dbReference type="Gene3D" id="3.40.50.150">
    <property type="entry name" value="Vaccinia Virus protein VP39"/>
    <property type="match status" value="1"/>
</dbReference>
<reference evidence="4 5" key="1">
    <citation type="submission" date="2024-01" db="EMBL/GenBank/DDBJ databases">
        <title>Seven novel Bacillus-like species.</title>
        <authorList>
            <person name="Liu G."/>
        </authorList>
    </citation>
    <scope>NUCLEOTIDE SEQUENCE [LARGE SCALE GENOMIC DNA]</scope>
    <source>
        <strain evidence="4 5">FJAT-51639</strain>
    </source>
</reference>
<feature type="domain" description="Methyltransferase" evidence="3">
    <location>
        <begin position="46"/>
        <end position="137"/>
    </location>
</feature>
<dbReference type="PANTHER" id="PTHR44942">
    <property type="entry name" value="METHYLTRANSF_11 DOMAIN-CONTAINING PROTEIN"/>
    <property type="match status" value="1"/>
</dbReference>
<dbReference type="CDD" id="cd02440">
    <property type="entry name" value="AdoMet_MTases"/>
    <property type="match status" value="1"/>
</dbReference>
<dbReference type="GO" id="GO:0008168">
    <property type="term" value="F:methyltransferase activity"/>
    <property type="evidence" value="ECO:0007669"/>
    <property type="project" value="UniProtKB-KW"/>
</dbReference>
<dbReference type="InterPro" id="IPR051052">
    <property type="entry name" value="Diverse_substrate_MTase"/>
</dbReference>
<gene>
    <name evidence="4" type="ORF">WAZ07_21195</name>
</gene>
<comment type="caution">
    <text evidence="4">The sequence shown here is derived from an EMBL/GenBank/DDBJ whole genome shotgun (WGS) entry which is preliminary data.</text>
</comment>
<dbReference type="RefSeq" id="WP_336474025.1">
    <property type="nucleotide sequence ID" value="NZ_JBAWSX010000017.1"/>
</dbReference>
<keyword evidence="5" id="KW-1185">Reference proteome</keyword>
<accession>A0ABU8FLZ2</accession>
<dbReference type="InterPro" id="IPR029063">
    <property type="entry name" value="SAM-dependent_MTases_sf"/>
</dbReference>
<evidence type="ECO:0000313" key="4">
    <source>
        <dbReference type="EMBL" id="MEI4803712.1"/>
    </source>
</evidence>
<keyword evidence="1 4" id="KW-0489">Methyltransferase</keyword>
<keyword evidence="2 4" id="KW-0808">Transferase</keyword>
<protein>
    <submittedName>
        <fullName evidence="4">Class I SAM-dependent methyltransferase</fullName>
        <ecNumber evidence="4">2.1.-.-</ecNumber>
    </submittedName>
</protein>
<dbReference type="InterPro" id="IPR041698">
    <property type="entry name" value="Methyltransf_25"/>
</dbReference>
<proteinExistence type="predicted"/>
<evidence type="ECO:0000313" key="5">
    <source>
        <dbReference type="Proteomes" id="UP001372526"/>
    </source>
</evidence>
<sequence>MDVNFEERKYTFDDIAEEYEKIRPTYPKELFQDLFTYANIEKEDRILEIGCGTGKATEGLAQLGYKQIDCIELGERLAQFTASKFQNENGIHVYQGDFENWNQQDGLYALAVSATAFHFINPEIGYLKVANLLREHGTMAFFWTYHIQPDTDVFREIEDCYEKYAPHLHPNKLPTPEELIEERTNLTIRHNLFQNLVVKTYQWTDIYTSDDYIALLHTQSAHRLLSQEVKEKLFYSIHSVIEKHGGEIEKPQFVALYLARKK</sequence>
<dbReference type="GO" id="GO:0032259">
    <property type="term" value="P:methylation"/>
    <property type="evidence" value="ECO:0007669"/>
    <property type="project" value="UniProtKB-KW"/>
</dbReference>
<dbReference type="Pfam" id="PF13649">
    <property type="entry name" value="Methyltransf_25"/>
    <property type="match status" value="1"/>
</dbReference>
<dbReference type="PANTHER" id="PTHR44942:SF4">
    <property type="entry name" value="METHYLTRANSFERASE TYPE 11 DOMAIN-CONTAINING PROTEIN"/>
    <property type="match status" value="1"/>
</dbReference>
<evidence type="ECO:0000256" key="1">
    <source>
        <dbReference type="ARBA" id="ARBA00022603"/>
    </source>
</evidence>